<gene>
    <name evidence="3" type="ORF">DILT_LOCUS5683</name>
</gene>
<dbReference type="GO" id="GO:0005794">
    <property type="term" value="C:Golgi apparatus"/>
    <property type="evidence" value="ECO:0007669"/>
    <property type="project" value="TreeGrafter"/>
</dbReference>
<dbReference type="OrthoDB" id="74178at2759"/>
<keyword evidence="4" id="KW-1185">Reference proteome</keyword>
<reference evidence="3 4" key="1">
    <citation type="submission" date="2018-11" db="EMBL/GenBank/DDBJ databases">
        <authorList>
            <consortium name="Pathogen Informatics"/>
        </authorList>
    </citation>
    <scope>NUCLEOTIDE SEQUENCE [LARGE SCALE GENOMIC DNA]</scope>
</reference>
<dbReference type="EMBL" id="UYRU01047929">
    <property type="protein sequence ID" value="VDN09852.1"/>
    <property type="molecule type" value="Genomic_DNA"/>
</dbReference>
<feature type="coiled-coil region" evidence="1">
    <location>
        <begin position="47"/>
        <end position="116"/>
    </location>
</feature>
<feature type="region of interest" description="Disordered" evidence="2">
    <location>
        <begin position="367"/>
        <end position="420"/>
    </location>
</feature>
<dbReference type="PANTHER" id="PTHR46515">
    <property type="entry name" value="TATA ELEMENT MODULATORY FACTOR TMF1"/>
    <property type="match status" value="1"/>
</dbReference>
<dbReference type="AlphaFoldDB" id="A0A3P7NN92"/>
<dbReference type="PANTHER" id="PTHR46515:SF1">
    <property type="entry name" value="TATA ELEMENT MODULATORY FACTOR"/>
    <property type="match status" value="1"/>
</dbReference>
<organism evidence="3 4">
    <name type="scientific">Dibothriocephalus latus</name>
    <name type="common">Fish tapeworm</name>
    <name type="synonym">Diphyllobothrium latum</name>
    <dbReference type="NCBI Taxonomy" id="60516"/>
    <lineage>
        <taxon>Eukaryota</taxon>
        <taxon>Metazoa</taxon>
        <taxon>Spiralia</taxon>
        <taxon>Lophotrochozoa</taxon>
        <taxon>Platyhelminthes</taxon>
        <taxon>Cestoda</taxon>
        <taxon>Eucestoda</taxon>
        <taxon>Diphyllobothriidea</taxon>
        <taxon>Diphyllobothriidae</taxon>
        <taxon>Dibothriocephalus</taxon>
    </lineage>
</organism>
<sequence>MEALVAEKETQIAEILKEGERMAQEQLKTNNIIKSLRAKEKANEQKMQRTSSALTRAQTEIERLKAELATAQGSESKSLGALNQVNRQNLKLEKDLAALNNELGLSREKVKHLEKTVQAHEAGKQQMVEKLEETQRHLSAAHSRLETMQGSEQQQAALHEETDRLRNQIDEMRRAASKQQRSLEQAREQSAQEVSYYRSRLANAETQLELMGETASSVAKPLLSRIESLQSSLDDQTAAFEQTEQRLSAQIEDLQAKLSASEQTDRELKQRLIDSETTIATLRDELKKAKSEKDEMQKQLTESSNQLQDMDTFLQRLQGDIMAANRKVSEVRKTCSSLEEENRTEREVSAHLRAELKEARTALQEIVSRKNSVAEGHVKNSPSSPKTSTVSIASVDERSSQRSLSSSETPTSTPAIQPSSAPMQFASSLEYLQARKHSDFSFPADYRETFLAKQTTMRVY</sequence>
<dbReference type="InterPro" id="IPR052602">
    <property type="entry name" value="Growth_transcription_reg"/>
</dbReference>
<dbReference type="GO" id="GO:0005783">
    <property type="term" value="C:endoplasmic reticulum"/>
    <property type="evidence" value="ECO:0007669"/>
    <property type="project" value="TreeGrafter"/>
</dbReference>
<evidence type="ECO:0000256" key="2">
    <source>
        <dbReference type="SAM" id="MobiDB-lite"/>
    </source>
</evidence>
<proteinExistence type="predicted"/>
<evidence type="ECO:0000313" key="4">
    <source>
        <dbReference type="Proteomes" id="UP000281553"/>
    </source>
</evidence>
<keyword evidence="1" id="KW-0175">Coiled coil</keyword>
<dbReference type="InterPro" id="IPR022092">
    <property type="entry name" value="TMF_DNA-bd"/>
</dbReference>
<name>A0A3P7NN92_DIBLA</name>
<protein>
    <submittedName>
        <fullName evidence="3">Uncharacterized protein</fullName>
    </submittedName>
</protein>
<accession>A0A3P7NN92</accession>
<dbReference type="Gene3D" id="1.10.287.1490">
    <property type="match status" value="1"/>
</dbReference>
<dbReference type="Pfam" id="PF12329">
    <property type="entry name" value="TMF_DNA_bd"/>
    <property type="match status" value="1"/>
</dbReference>
<feature type="compositionally biased region" description="Low complexity" evidence="2">
    <location>
        <begin position="401"/>
        <end position="414"/>
    </location>
</feature>
<evidence type="ECO:0000256" key="1">
    <source>
        <dbReference type="SAM" id="Coils"/>
    </source>
</evidence>
<evidence type="ECO:0000313" key="3">
    <source>
        <dbReference type="EMBL" id="VDN09852.1"/>
    </source>
</evidence>
<feature type="coiled-coil region" evidence="1">
    <location>
        <begin position="148"/>
        <end position="189"/>
    </location>
</feature>
<feature type="compositionally biased region" description="Polar residues" evidence="2">
    <location>
        <begin position="380"/>
        <end position="392"/>
    </location>
</feature>
<dbReference type="Proteomes" id="UP000281553">
    <property type="component" value="Unassembled WGS sequence"/>
</dbReference>